<comment type="caution">
    <text evidence="5">The sequence shown here is derived from an EMBL/GenBank/DDBJ whole genome shotgun (WGS) entry which is preliminary data.</text>
</comment>
<dbReference type="InterPro" id="IPR008979">
    <property type="entry name" value="Galactose-bd-like_sf"/>
</dbReference>
<keyword evidence="6" id="KW-1185">Reference proteome</keyword>
<accession>A0A830BAA3</accession>
<feature type="transmembrane region" description="Helical" evidence="3">
    <location>
        <begin position="58"/>
        <end position="80"/>
    </location>
</feature>
<dbReference type="Gene3D" id="1.20.1110.10">
    <property type="entry name" value="Calcium-transporting ATPase, transmembrane domain"/>
    <property type="match status" value="1"/>
</dbReference>
<dbReference type="OrthoDB" id="1710183at2759"/>
<keyword evidence="3" id="KW-1133">Transmembrane helix</keyword>
<dbReference type="EMBL" id="BMAC01000033">
    <property type="protein sequence ID" value="GFP81704.1"/>
    <property type="molecule type" value="Genomic_DNA"/>
</dbReference>
<dbReference type="InterPro" id="IPR003305">
    <property type="entry name" value="CenC_carb-bd"/>
</dbReference>
<evidence type="ECO:0000256" key="3">
    <source>
        <dbReference type="SAM" id="Phobius"/>
    </source>
</evidence>
<dbReference type="Gene3D" id="2.60.120.260">
    <property type="entry name" value="Galactose-binding domain-like"/>
    <property type="match status" value="1"/>
</dbReference>
<evidence type="ECO:0000256" key="2">
    <source>
        <dbReference type="ARBA" id="ARBA00022842"/>
    </source>
</evidence>
<dbReference type="SUPFAM" id="SSF81665">
    <property type="entry name" value="Calcium ATPase, transmembrane domain M"/>
    <property type="match status" value="1"/>
</dbReference>
<evidence type="ECO:0000313" key="5">
    <source>
        <dbReference type="EMBL" id="GFP81704.1"/>
    </source>
</evidence>
<dbReference type="InterPro" id="IPR023298">
    <property type="entry name" value="ATPase_P-typ_TM_dom_sf"/>
</dbReference>
<feature type="domain" description="CBM-cenC" evidence="4">
    <location>
        <begin position="121"/>
        <end position="220"/>
    </location>
</feature>
<dbReference type="Proteomes" id="UP000653305">
    <property type="component" value="Unassembled WGS sequence"/>
</dbReference>
<organism evidence="5 6">
    <name type="scientific">Phtheirospermum japonicum</name>
    <dbReference type="NCBI Taxonomy" id="374723"/>
    <lineage>
        <taxon>Eukaryota</taxon>
        <taxon>Viridiplantae</taxon>
        <taxon>Streptophyta</taxon>
        <taxon>Embryophyta</taxon>
        <taxon>Tracheophyta</taxon>
        <taxon>Spermatophyta</taxon>
        <taxon>Magnoliopsida</taxon>
        <taxon>eudicotyledons</taxon>
        <taxon>Gunneridae</taxon>
        <taxon>Pentapetalae</taxon>
        <taxon>asterids</taxon>
        <taxon>lamiids</taxon>
        <taxon>Lamiales</taxon>
        <taxon>Orobanchaceae</taxon>
        <taxon>Orobanchaceae incertae sedis</taxon>
        <taxon>Phtheirospermum</taxon>
    </lineage>
</organism>
<dbReference type="GO" id="GO:0005886">
    <property type="term" value="C:plasma membrane"/>
    <property type="evidence" value="ECO:0007669"/>
    <property type="project" value="TreeGrafter"/>
</dbReference>
<proteinExistence type="predicted"/>
<dbReference type="Pfam" id="PF02018">
    <property type="entry name" value="CBM_4_9"/>
    <property type="match status" value="1"/>
</dbReference>
<keyword evidence="1" id="KW-0378">Hydrolase</keyword>
<dbReference type="SUPFAM" id="SSF49785">
    <property type="entry name" value="Galactose-binding domain-like"/>
    <property type="match status" value="1"/>
</dbReference>
<evidence type="ECO:0000313" key="6">
    <source>
        <dbReference type="Proteomes" id="UP000653305"/>
    </source>
</evidence>
<keyword evidence="2" id="KW-0460">Magnesium</keyword>
<evidence type="ECO:0000256" key="1">
    <source>
        <dbReference type="ARBA" id="ARBA00022801"/>
    </source>
</evidence>
<protein>
    <submittedName>
        <fullName evidence="5">Calcium-transporting ATPase 10 plasma membrane-type</fullName>
    </submittedName>
</protein>
<dbReference type="GO" id="GO:0016798">
    <property type="term" value="F:hydrolase activity, acting on glycosyl bonds"/>
    <property type="evidence" value="ECO:0007669"/>
    <property type="project" value="InterPro"/>
</dbReference>
<dbReference type="PANTHER" id="PTHR24093">
    <property type="entry name" value="CATION TRANSPORTING ATPASE"/>
    <property type="match status" value="1"/>
</dbReference>
<keyword evidence="3" id="KW-0472">Membrane</keyword>
<dbReference type="PANTHER" id="PTHR24093:SF520">
    <property type="entry name" value="CALCIUM-TRANSPORTING ATPASE 9, PLASMA MEMBRANE-TYPE"/>
    <property type="match status" value="1"/>
</dbReference>
<dbReference type="AlphaFoldDB" id="A0A830BAA3"/>
<keyword evidence="3" id="KW-0812">Transmembrane</keyword>
<sequence length="228" mass="24419">MDHDDTSQVRLNGVVTFIGIVGLSVALLVLVFLLARFFSGTSRNPYGSAQFVCGSISLGHAVDGVIHIITAAVIIVVVAAPERLPLAVTLTLAYSMKKMIADQALKSNEQSTDSISTPSTNVILNHYFSGGLHSWHPNCCDSLVVSSESGYPEGLSAKLSGRFAFITNRKESWRGLEQDITDRVSASPTYIVTAWVGISGDPQGTADVQATLKIANQDSSVRYLFVGR</sequence>
<evidence type="ECO:0000259" key="4">
    <source>
        <dbReference type="Pfam" id="PF02018"/>
    </source>
</evidence>
<gene>
    <name evidence="5" type="ORF">PHJA_000313700</name>
</gene>
<reference evidence="5" key="1">
    <citation type="submission" date="2020-07" db="EMBL/GenBank/DDBJ databases">
        <title>Ethylene signaling mediates host invasion by parasitic plants.</title>
        <authorList>
            <person name="Yoshida S."/>
        </authorList>
    </citation>
    <scope>NUCLEOTIDE SEQUENCE</scope>
    <source>
        <strain evidence="5">Okayama</strain>
    </source>
</reference>
<name>A0A830BAA3_9LAMI</name>
<dbReference type="GO" id="GO:0005388">
    <property type="term" value="F:P-type calcium transporter activity"/>
    <property type="evidence" value="ECO:0007669"/>
    <property type="project" value="TreeGrafter"/>
</dbReference>
<feature type="transmembrane region" description="Helical" evidence="3">
    <location>
        <begin position="12"/>
        <end position="38"/>
    </location>
</feature>